<proteinExistence type="predicted"/>
<protein>
    <submittedName>
        <fullName evidence="2">Uncharacterized protein</fullName>
    </submittedName>
</protein>
<evidence type="ECO:0000313" key="2">
    <source>
        <dbReference type="EMBL" id="PZO98312.1"/>
    </source>
</evidence>
<dbReference type="EMBL" id="QFNY01000301">
    <property type="protein sequence ID" value="PZO98312.1"/>
    <property type="molecule type" value="Genomic_DNA"/>
</dbReference>
<gene>
    <name evidence="2" type="ORF">DI609_10990</name>
</gene>
<organism evidence="2 3">
    <name type="scientific">Corynebacterium urealyticum</name>
    <dbReference type="NCBI Taxonomy" id="43771"/>
    <lineage>
        <taxon>Bacteria</taxon>
        <taxon>Bacillati</taxon>
        <taxon>Actinomycetota</taxon>
        <taxon>Actinomycetes</taxon>
        <taxon>Mycobacteriales</taxon>
        <taxon>Corynebacteriaceae</taxon>
        <taxon>Corynebacterium</taxon>
    </lineage>
</organism>
<feature type="transmembrane region" description="Helical" evidence="1">
    <location>
        <begin position="136"/>
        <end position="155"/>
    </location>
</feature>
<feature type="transmembrane region" description="Helical" evidence="1">
    <location>
        <begin position="35"/>
        <end position="59"/>
    </location>
</feature>
<evidence type="ECO:0000256" key="1">
    <source>
        <dbReference type="SAM" id="Phobius"/>
    </source>
</evidence>
<reference evidence="2 3" key="1">
    <citation type="submission" date="2017-11" db="EMBL/GenBank/DDBJ databases">
        <title>Infants hospitalized years apart are colonized by the same room-sourced microbial strains.</title>
        <authorList>
            <person name="Brooks B."/>
            <person name="Olm M.R."/>
            <person name="Firek B.A."/>
            <person name="Baker R."/>
            <person name="Thomas B.C."/>
            <person name="Morowitz M.J."/>
            <person name="Banfield J.F."/>
        </authorList>
    </citation>
    <scope>NUCLEOTIDE SEQUENCE [LARGE SCALE GENOMIC DNA]</scope>
    <source>
        <strain evidence="2">S2_012_000_R3_87</strain>
    </source>
</reference>
<feature type="transmembrane region" description="Helical" evidence="1">
    <location>
        <begin position="79"/>
        <end position="98"/>
    </location>
</feature>
<dbReference type="Proteomes" id="UP000249451">
    <property type="component" value="Unassembled WGS sequence"/>
</dbReference>
<keyword evidence="1" id="KW-0472">Membrane</keyword>
<evidence type="ECO:0000313" key="3">
    <source>
        <dbReference type="Proteomes" id="UP000249451"/>
    </source>
</evidence>
<keyword evidence="1" id="KW-0812">Transmembrane</keyword>
<dbReference type="AlphaFoldDB" id="A0A2W5AY22"/>
<feature type="transmembrane region" description="Helical" evidence="1">
    <location>
        <begin position="105"/>
        <end position="124"/>
    </location>
</feature>
<comment type="caution">
    <text evidence="2">The sequence shown here is derived from an EMBL/GenBank/DDBJ whole genome shotgun (WGS) entry which is preliminary data.</text>
</comment>
<sequence length="216" mass="23600">MSDDLHAARDARSAHEAVAAERRAAKRIELGNFRYLLTASVVAYVAYLLLPYAGAAHGWESLALMETSEGVRISIMETVSAWFALLGVGVLTTATIFVRRTSLALVAWMLVTISFFINLWGFWFRGSAADGASIGMYVGALSTLLAFVAYCNVALRRSPEQLAAAERVRETSGKLDHVGLLQTEAATDLPPEQNPLLVDDRRSQAAARYRRQHGAE</sequence>
<keyword evidence="1" id="KW-1133">Transmembrane helix</keyword>
<accession>A0A2W5AY22</accession>
<name>A0A2W5AY22_9CORY</name>